<gene>
    <name evidence="2" type="ORF">ABT404_46825</name>
</gene>
<dbReference type="Proteomes" id="UP001474181">
    <property type="component" value="Unassembled WGS sequence"/>
</dbReference>
<dbReference type="InterPro" id="IPR001544">
    <property type="entry name" value="Aminotrans_IV"/>
</dbReference>
<dbReference type="InterPro" id="IPR036038">
    <property type="entry name" value="Aminotransferase-like"/>
</dbReference>
<dbReference type="Gene3D" id="3.20.10.10">
    <property type="entry name" value="D-amino Acid Aminotransferase, subunit A, domain 2"/>
    <property type="match status" value="1"/>
</dbReference>
<reference evidence="2 3" key="1">
    <citation type="submission" date="2024-06" db="EMBL/GenBank/DDBJ databases">
        <title>The Natural Products Discovery Center: Release of the First 8490 Sequenced Strains for Exploring Actinobacteria Biosynthetic Diversity.</title>
        <authorList>
            <person name="Kalkreuter E."/>
            <person name="Kautsar S.A."/>
            <person name="Yang D."/>
            <person name="Bader C.D."/>
            <person name="Teijaro C.N."/>
            <person name="Fluegel L."/>
            <person name="Davis C.M."/>
            <person name="Simpson J.R."/>
            <person name="Lauterbach L."/>
            <person name="Steele A.D."/>
            <person name="Gui C."/>
            <person name="Meng S."/>
            <person name="Li G."/>
            <person name="Viehrig K."/>
            <person name="Ye F."/>
            <person name="Su P."/>
            <person name="Kiefer A.F."/>
            <person name="Nichols A."/>
            <person name="Cepeda A.J."/>
            <person name="Yan W."/>
            <person name="Fan B."/>
            <person name="Jiang Y."/>
            <person name="Adhikari A."/>
            <person name="Zheng C.-J."/>
            <person name="Schuster L."/>
            <person name="Cowan T.M."/>
            <person name="Smanski M.J."/>
            <person name="Chevrette M.G."/>
            <person name="De Carvalho L.P.S."/>
            <person name="Shen B."/>
        </authorList>
    </citation>
    <scope>NUCLEOTIDE SEQUENCE [LARGE SCALE GENOMIC DNA]</scope>
    <source>
        <strain evidence="2 3">NPDC000234</strain>
    </source>
</reference>
<dbReference type="NCBIfam" id="NF006734">
    <property type="entry name" value="PRK09266.1"/>
    <property type="match status" value="1"/>
</dbReference>
<accession>A0ABV1XCX8</accession>
<dbReference type="Gene3D" id="3.30.470.10">
    <property type="match status" value="1"/>
</dbReference>
<protein>
    <submittedName>
        <fullName evidence="2">Aminotransferase class IV</fullName>
    </submittedName>
</protein>
<evidence type="ECO:0000313" key="3">
    <source>
        <dbReference type="Proteomes" id="UP001474181"/>
    </source>
</evidence>
<evidence type="ECO:0000313" key="2">
    <source>
        <dbReference type="EMBL" id="MER7186895.1"/>
    </source>
</evidence>
<keyword evidence="2" id="KW-0032">Aminotransferase</keyword>
<dbReference type="EMBL" id="JBEPEK010000681">
    <property type="protein sequence ID" value="MER7186895.1"/>
    <property type="molecule type" value="Genomic_DNA"/>
</dbReference>
<keyword evidence="2" id="KW-0808">Transferase</keyword>
<proteinExistence type="inferred from homology"/>
<dbReference type="PANTHER" id="PTHR42743">
    <property type="entry name" value="AMINO-ACID AMINOTRANSFERASE"/>
    <property type="match status" value="1"/>
</dbReference>
<name>A0ABV1XCX8_9ACTN</name>
<dbReference type="RefSeq" id="WP_350790923.1">
    <property type="nucleotide sequence ID" value="NZ_JBEPEK010000681.1"/>
</dbReference>
<dbReference type="Pfam" id="PF01063">
    <property type="entry name" value="Aminotran_4"/>
    <property type="match status" value="1"/>
</dbReference>
<sequence length="263" mass="28553">MLNVEINGRRADVEDLHRVATRNYGHFSSMQVRDGAVRGLELHLGRLEGASRELFGAAGGDRDRDRLRGFIRHAVRGERAASVRVTVVPSAQESSAPDVMVSVTAPAADTPGPALRVRTVVYERELPHLKHLATMGLTYQRRRAREAGFDDALFVGRDGYVREGSIWNVAFWDGEQVVWPEAAVLPGITMQLLQGGSAKAGVPWSTRRLTTDDLPSLRAGAAAYSHCPAQPLAGIDDVPFPGDGAVLTDALRAAWAEVPWDSI</sequence>
<dbReference type="SUPFAM" id="SSF56752">
    <property type="entry name" value="D-aminoacid aminotransferase-like PLP-dependent enzymes"/>
    <property type="match status" value="1"/>
</dbReference>
<dbReference type="PANTHER" id="PTHR42743:SF13">
    <property type="entry name" value="P-LOOP CONTAINING NUCLEOSIDE TRIPHOSPHATE HYDROLASE PROTEIN"/>
    <property type="match status" value="1"/>
</dbReference>
<organism evidence="2 3">
    <name type="scientific">Streptomyces hyaluromycini</name>
    <dbReference type="NCBI Taxonomy" id="1377993"/>
    <lineage>
        <taxon>Bacteria</taxon>
        <taxon>Bacillati</taxon>
        <taxon>Actinomycetota</taxon>
        <taxon>Actinomycetes</taxon>
        <taxon>Kitasatosporales</taxon>
        <taxon>Streptomycetaceae</taxon>
        <taxon>Streptomyces</taxon>
    </lineage>
</organism>
<dbReference type="InterPro" id="IPR043131">
    <property type="entry name" value="BCAT-like_N"/>
</dbReference>
<keyword evidence="3" id="KW-1185">Reference proteome</keyword>
<comment type="caution">
    <text evidence="2">The sequence shown here is derived from an EMBL/GenBank/DDBJ whole genome shotgun (WGS) entry which is preliminary data.</text>
</comment>
<dbReference type="InterPro" id="IPR043132">
    <property type="entry name" value="BCAT-like_C"/>
</dbReference>
<dbReference type="InterPro" id="IPR050571">
    <property type="entry name" value="Class-IV_PLP-Dep_Aminotrnsfr"/>
</dbReference>
<comment type="similarity">
    <text evidence="1">Belongs to the class-IV pyridoxal-phosphate-dependent aminotransferase family.</text>
</comment>
<dbReference type="GO" id="GO:0008483">
    <property type="term" value="F:transaminase activity"/>
    <property type="evidence" value="ECO:0007669"/>
    <property type="project" value="UniProtKB-KW"/>
</dbReference>
<evidence type="ECO:0000256" key="1">
    <source>
        <dbReference type="ARBA" id="ARBA00009320"/>
    </source>
</evidence>